<feature type="region of interest" description="Disordered" evidence="2">
    <location>
        <begin position="1"/>
        <end position="85"/>
    </location>
</feature>
<dbReference type="PANTHER" id="PTHR43591">
    <property type="entry name" value="METHYLTRANSFERASE"/>
    <property type="match status" value="1"/>
</dbReference>
<feature type="compositionally biased region" description="Low complexity" evidence="2">
    <location>
        <begin position="11"/>
        <end position="76"/>
    </location>
</feature>
<keyword evidence="3" id="KW-0489">Methyltransferase</keyword>
<dbReference type="CDD" id="cd02440">
    <property type="entry name" value="AdoMet_MTases"/>
    <property type="match status" value="1"/>
</dbReference>
<comment type="similarity">
    <text evidence="1">Belongs to the methyltransferase superfamily. LaeA methyltransferase family.</text>
</comment>
<organism evidence="3 4">
    <name type="scientific">Ophiostoma piceae (strain UAMH 11346)</name>
    <name type="common">Sap stain fungus</name>
    <dbReference type="NCBI Taxonomy" id="1262450"/>
    <lineage>
        <taxon>Eukaryota</taxon>
        <taxon>Fungi</taxon>
        <taxon>Dikarya</taxon>
        <taxon>Ascomycota</taxon>
        <taxon>Pezizomycotina</taxon>
        <taxon>Sordariomycetes</taxon>
        <taxon>Sordariomycetidae</taxon>
        <taxon>Ophiostomatales</taxon>
        <taxon>Ophiostomataceae</taxon>
        <taxon>Ophiostoma</taxon>
    </lineage>
</organism>
<dbReference type="HOGENOM" id="CLU_010595_7_1_1"/>
<protein>
    <submittedName>
        <fullName evidence="3">Methyltransferase type 11</fullName>
    </submittedName>
</protein>
<evidence type="ECO:0000256" key="1">
    <source>
        <dbReference type="ARBA" id="ARBA00038158"/>
    </source>
</evidence>
<dbReference type="Proteomes" id="UP000016923">
    <property type="component" value="Unassembled WGS sequence"/>
</dbReference>
<dbReference type="STRING" id="1262450.S3CG34"/>
<keyword evidence="3" id="KW-0808">Transferase</keyword>
<dbReference type="OrthoDB" id="2013972at2759"/>
<dbReference type="SUPFAM" id="SSF53335">
    <property type="entry name" value="S-adenosyl-L-methionine-dependent methyltransferases"/>
    <property type="match status" value="1"/>
</dbReference>
<dbReference type="VEuPathDB" id="FungiDB:F503_03818"/>
<dbReference type="PANTHER" id="PTHR43591:SF24">
    <property type="entry name" value="2-METHOXY-6-POLYPRENYL-1,4-BENZOQUINOL METHYLASE, MITOCHONDRIAL"/>
    <property type="match status" value="1"/>
</dbReference>
<dbReference type="Gene3D" id="3.40.50.150">
    <property type="entry name" value="Vaccinia Virus protein VP39"/>
    <property type="match status" value="1"/>
</dbReference>
<dbReference type="GO" id="GO:0032259">
    <property type="term" value="P:methylation"/>
    <property type="evidence" value="ECO:0007669"/>
    <property type="project" value="UniProtKB-KW"/>
</dbReference>
<dbReference type="EMBL" id="KE148157">
    <property type="protein sequence ID" value="EPE05213.1"/>
    <property type="molecule type" value="Genomic_DNA"/>
</dbReference>
<dbReference type="AlphaFoldDB" id="S3CG34"/>
<accession>S3CG34</accession>
<dbReference type="OMA" id="LRNPKMH"/>
<dbReference type="eggNOG" id="ENOG502QWIX">
    <property type="taxonomic scope" value="Eukaryota"/>
</dbReference>
<proteinExistence type="inferred from homology"/>
<keyword evidence="4" id="KW-1185">Reference proteome</keyword>
<evidence type="ECO:0000313" key="3">
    <source>
        <dbReference type="EMBL" id="EPE05213.1"/>
    </source>
</evidence>
<dbReference type="InterPro" id="IPR029063">
    <property type="entry name" value="SAM-dependent_MTases_sf"/>
</dbReference>
<evidence type="ECO:0000256" key="2">
    <source>
        <dbReference type="SAM" id="MobiDB-lite"/>
    </source>
</evidence>
<evidence type="ECO:0000313" key="4">
    <source>
        <dbReference type="Proteomes" id="UP000016923"/>
    </source>
</evidence>
<sequence>MTEQDKKPGLAPASTAAATTGKAEAAPVAATSAAATSPTGSPAAAATSPVESPTAAATSPTGSPAAAATSPATGSPLGEPTANPQDAIIDAEDDEDYPDDIDSALGDGQSTYTTSLASSVFNYPVEFGRRYHAYQHGRYTRPNDEQEMDRLLIIHNMVTLATGELFLAPIDMEKPQRVLDIGTGNGVWAVEVADNYPNAFVLGNDLSANMPNFVPPNVKFEVDDVESDWVYEEKFTFIFSRYMAASILDWPLLIQRTYENLEPGGWAEFQDFDIHYYSEDDTLKSNDPLAIWIKSMGDAAAAIGRDPQPGYKLKGWFENQGFTNIFHRKYKLPIGTWPKDPKLKQTGLHNFMQINQGLEGLSMRLYINVMKWTHEQATVMLAEVRRRLHNPNIHAMMDYHVVYGQKPLN</sequence>
<gene>
    <name evidence="3" type="ORF">F503_03818</name>
</gene>
<dbReference type="GO" id="GO:0008168">
    <property type="term" value="F:methyltransferase activity"/>
    <property type="evidence" value="ECO:0007669"/>
    <property type="project" value="UniProtKB-KW"/>
</dbReference>
<reference evidence="3 4" key="1">
    <citation type="journal article" date="2013" name="BMC Genomics">
        <title>The genome and transcriptome of the pine saprophyte Ophiostoma piceae, and a comparison with the bark beetle-associated pine pathogen Grosmannia clavigera.</title>
        <authorList>
            <person name="Haridas S."/>
            <person name="Wang Y."/>
            <person name="Lim L."/>
            <person name="Massoumi Alamouti S."/>
            <person name="Jackman S."/>
            <person name="Docking R."/>
            <person name="Robertson G."/>
            <person name="Birol I."/>
            <person name="Bohlmann J."/>
            <person name="Breuil C."/>
        </authorList>
    </citation>
    <scope>NUCLEOTIDE SEQUENCE [LARGE SCALE GENOMIC DNA]</scope>
    <source>
        <strain evidence="3 4">UAMH 11346</strain>
    </source>
</reference>
<name>S3CG34_OPHP1</name>
<dbReference type="Pfam" id="PF13489">
    <property type="entry name" value="Methyltransf_23"/>
    <property type="match status" value="1"/>
</dbReference>